<dbReference type="InterPro" id="IPR032710">
    <property type="entry name" value="NTF2-like_dom_sf"/>
</dbReference>
<dbReference type="SUPFAM" id="SSF54427">
    <property type="entry name" value="NTF2-like"/>
    <property type="match status" value="1"/>
</dbReference>
<evidence type="ECO:0000259" key="1">
    <source>
        <dbReference type="Pfam" id="PF17775"/>
    </source>
</evidence>
<dbReference type="PANTHER" id="PTHR33747">
    <property type="entry name" value="UPF0225 PROTEIN SCO1677"/>
    <property type="match status" value="1"/>
</dbReference>
<dbReference type="PANTHER" id="PTHR33747:SF1">
    <property type="entry name" value="ADENYLATE CYCLASE-ASSOCIATED CAP C-TERMINAL DOMAIN-CONTAINING PROTEIN"/>
    <property type="match status" value="1"/>
</dbReference>
<name>A0ABY3X1Y5_9GAMM</name>
<organism evidence="2 3">
    <name type="scientific">Ignatzschineria rhizosphaerae</name>
    <dbReference type="NCBI Taxonomy" id="2923279"/>
    <lineage>
        <taxon>Bacteria</taxon>
        <taxon>Pseudomonadati</taxon>
        <taxon>Pseudomonadota</taxon>
        <taxon>Gammaproteobacteria</taxon>
        <taxon>Cardiobacteriales</taxon>
        <taxon>Ignatzschineriaceae</taxon>
        <taxon>Ignatzschineria</taxon>
    </lineage>
</organism>
<dbReference type="Pfam" id="PF02810">
    <property type="entry name" value="SEC-C"/>
    <property type="match status" value="1"/>
</dbReference>
<dbReference type="RefSeq" id="WP_242151330.1">
    <property type="nucleotide sequence ID" value="NZ_CP093379.1"/>
</dbReference>
<dbReference type="Pfam" id="PF17775">
    <property type="entry name" value="YchJ_M-like"/>
    <property type="match status" value="1"/>
</dbReference>
<dbReference type="EMBL" id="CP093379">
    <property type="protein sequence ID" value="UNM96881.1"/>
    <property type="molecule type" value="Genomic_DNA"/>
</dbReference>
<feature type="domain" description="YchJ-like middle NTF2-like" evidence="1">
    <location>
        <begin position="39"/>
        <end position="133"/>
    </location>
</feature>
<evidence type="ECO:0000313" key="3">
    <source>
        <dbReference type="Proteomes" id="UP000829542"/>
    </source>
</evidence>
<dbReference type="Proteomes" id="UP000829542">
    <property type="component" value="Chromosome"/>
</dbReference>
<dbReference type="SUPFAM" id="SSF103642">
    <property type="entry name" value="Sec-C motif"/>
    <property type="match status" value="1"/>
</dbReference>
<dbReference type="InterPro" id="IPR048469">
    <property type="entry name" value="YchJ-like_M"/>
</dbReference>
<sequence length="140" mass="16618">MSSLNKKQKKILNEKCPCQSSEKYQDCCYPIHMGQNPITAEKLMRSRFSAFALDNDEYLMTSWHSTTRPPEILKEDPPLQWIYLKIIKTEVENERGESFVTFEARYRDNGKAGKFIERSRFMREESMWKYLDGEFLKTAI</sequence>
<protein>
    <submittedName>
        <fullName evidence="2">SEC-C domain-containing protein</fullName>
    </submittedName>
</protein>
<dbReference type="Gene3D" id="3.10.450.50">
    <property type="match status" value="1"/>
</dbReference>
<gene>
    <name evidence="2" type="ORF">MMG00_03225</name>
</gene>
<accession>A0ABY3X1Y5</accession>
<evidence type="ECO:0000313" key="2">
    <source>
        <dbReference type="EMBL" id="UNM96881.1"/>
    </source>
</evidence>
<proteinExistence type="predicted"/>
<reference evidence="2 3" key="1">
    <citation type="submission" date="2022-03" db="EMBL/GenBank/DDBJ databases">
        <title>Ignatzschineria rhizosphaerae HR5S32.</title>
        <authorList>
            <person name="Sun J.Q."/>
            <person name="Feng J.Y."/>
        </authorList>
    </citation>
    <scope>NUCLEOTIDE SEQUENCE [LARGE SCALE GENOMIC DNA]</scope>
    <source>
        <strain evidence="2 3">HR5S32</strain>
    </source>
</reference>
<dbReference type="InterPro" id="IPR004027">
    <property type="entry name" value="SEC_C_motif"/>
</dbReference>
<keyword evidence="3" id="KW-1185">Reference proteome</keyword>